<dbReference type="KEGG" id="nmes:H9L09_18170"/>
<evidence type="ECO:0000313" key="8">
    <source>
        <dbReference type="Proteomes" id="UP000515947"/>
    </source>
</evidence>
<dbReference type="InterPro" id="IPR036291">
    <property type="entry name" value="NAD(P)-bd_dom_sf"/>
</dbReference>
<name>A0A7G9R9V6_9ACTN</name>
<dbReference type="SUPFAM" id="SSF51735">
    <property type="entry name" value="NAD(P)-binding Rossmann-fold domains"/>
    <property type="match status" value="1"/>
</dbReference>
<evidence type="ECO:0000256" key="4">
    <source>
        <dbReference type="ARBA" id="ARBA00023002"/>
    </source>
</evidence>
<dbReference type="InterPro" id="IPR020843">
    <property type="entry name" value="ER"/>
</dbReference>
<evidence type="ECO:0000256" key="3">
    <source>
        <dbReference type="ARBA" id="ARBA00022833"/>
    </source>
</evidence>
<dbReference type="CDD" id="cd08260">
    <property type="entry name" value="Zn_ADH6"/>
    <property type="match status" value="1"/>
</dbReference>
<keyword evidence="3 5" id="KW-0862">Zinc</keyword>
<dbReference type="InterPro" id="IPR013149">
    <property type="entry name" value="ADH-like_C"/>
</dbReference>
<dbReference type="SUPFAM" id="SSF50129">
    <property type="entry name" value="GroES-like"/>
    <property type="match status" value="1"/>
</dbReference>
<comment type="cofactor">
    <cofactor evidence="1 5">
        <name>Zn(2+)</name>
        <dbReference type="ChEBI" id="CHEBI:29105"/>
    </cofactor>
</comment>
<evidence type="ECO:0000259" key="6">
    <source>
        <dbReference type="SMART" id="SM00829"/>
    </source>
</evidence>
<keyword evidence="2 5" id="KW-0479">Metal-binding</keyword>
<dbReference type="Gene3D" id="3.90.180.10">
    <property type="entry name" value="Medium-chain alcohol dehydrogenases, catalytic domain"/>
    <property type="match status" value="1"/>
</dbReference>
<dbReference type="Pfam" id="PF08240">
    <property type="entry name" value="ADH_N"/>
    <property type="match status" value="1"/>
</dbReference>
<evidence type="ECO:0000313" key="7">
    <source>
        <dbReference type="EMBL" id="QNN52381.1"/>
    </source>
</evidence>
<dbReference type="EMBL" id="CP060713">
    <property type="protein sequence ID" value="QNN52381.1"/>
    <property type="molecule type" value="Genomic_DNA"/>
</dbReference>
<gene>
    <name evidence="7" type="ORF">H9L09_18170</name>
</gene>
<dbReference type="InterPro" id="IPR050129">
    <property type="entry name" value="Zn_alcohol_dh"/>
</dbReference>
<dbReference type="Pfam" id="PF00107">
    <property type="entry name" value="ADH_zinc_N"/>
    <property type="match status" value="1"/>
</dbReference>
<reference evidence="7 8" key="1">
    <citation type="submission" date="2020-08" db="EMBL/GenBank/DDBJ databases">
        <title>Genome sequence of Nocardioides mesophilus KACC 16243T.</title>
        <authorList>
            <person name="Hyun D.-W."/>
            <person name="Bae J.-W."/>
        </authorList>
    </citation>
    <scope>NUCLEOTIDE SEQUENCE [LARGE SCALE GENOMIC DNA]</scope>
    <source>
        <strain evidence="7 8">KACC 16243</strain>
    </source>
</reference>
<dbReference type="PANTHER" id="PTHR43401">
    <property type="entry name" value="L-THREONINE 3-DEHYDROGENASE"/>
    <property type="match status" value="1"/>
</dbReference>
<evidence type="ECO:0000256" key="5">
    <source>
        <dbReference type="RuleBase" id="RU361277"/>
    </source>
</evidence>
<dbReference type="GO" id="GO:0016491">
    <property type="term" value="F:oxidoreductase activity"/>
    <property type="evidence" value="ECO:0007669"/>
    <property type="project" value="UniProtKB-KW"/>
</dbReference>
<dbReference type="GO" id="GO:0008270">
    <property type="term" value="F:zinc ion binding"/>
    <property type="evidence" value="ECO:0007669"/>
    <property type="project" value="InterPro"/>
</dbReference>
<evidence type="ECO:0000256" key="1">
    <source>
        <dbReference type="ARBA" id="ARBA00001947"/>
    </source>
</evidence>
<accession>A0A7G9R9V6</accession>
<dbReference type="PANTHER" id="PTHR43401:SF5">
    <property type="entry name" value="ALCOHOL DEHYDROGENASE-RELATED"/>
    <property type="match status" value="1"/>
</dbReference>
<dbReference type="RefSeq" id="WP_187578223.1">
    <property type="nucleotide sequence ID" value="NZ_CP060713.1"/>
</dbReference>
<keyword evidence="8" id="KW-1185">Reference proteome</keyword>
<dbReference type="Proteomes" id="UP000515947">
    <property type="component" value="Chromosome"/>
</dbReference>
<dbReference type="SMART" id="SM00829">
    <property type="entry name" value="PKS_ER"/>
    <property type="match status" value="1"/>
</dbReference>
<sequence>MRAVRFSEYGGATAVVEVAAPACPADGVVVEVRATGVCRSDWHAWQGHDPVRLPHVPGHELAGVVAEVGPQVRTRRVGERVTVPFVCGCGRCALCAAGDAQVCPDQTQPGFTGPGSFAELVALHAADLNLVPLPDSVDFVTAASLGCRFATAYRALTAHGRVGAGDWVAVHGCGGVGLSAVMIAVALGARVVAVDVAPAALARAGELGAEVLVPGGPDAAARIVEATAGGAGVSLDALGSPATAVASVECLRPRGRHVQVGLLLGAASTPPLPMDRVLAKELEIYGSHGMAARDYPALLRLVESGAVRPGELVGRVIGLDEAGAALEAMSRPATFAGITVVRL</sequence>
<protein>
    <submittedName>
        <fullName evidence="7">Zinc-dependent alcohol dehydrogenase family protein</fullName>
    </submittedName>
</protein>
<dbReference type="AlphaFoldDB" id="A0A7G9R9V6"/>
<dbReference type="InterPro" id="IPR013154">
    <property type="entry name" value="ADH-like_N"/>
</dbReference>
<proteinExistence type="inferred from homology"/>
<evidence type="ECO:0000256" key="2">
    <source>
        <dbReference type="ARBA" id="ARBA00022723"/>
    </source>
</evidence>
<dbReference type="InterPro" id="IPR011032">
    <property type="entry name" value="GroES-like_sf"/>
</dbReference>
<feature type="domain" description="Enoyl reductase (ER)" evidence="6">
    <location>
        <begin position="11"/>
        <end position="341"/>
    </location>
</feature>
<dbReference type="PROSITE" id="PS00059">
    <property type="entry name" value="ADH_ZINC"/>
    <property type="match status" value="1"/>
</dbReference>
<keyword evidence="4" id="KW-0560">Oxidoreductase</keyword>
<dbReference type="InterPro" id="IPR002328">
    <property type="entry name" value="ADH_Zn_CS"/>
</dbReference>
<organism evidence="7 8">
    <name type="scientific">Nocardioides mesophilus</name>
    <dbReference type="NCBI Taxonomy" id="433659"/>
    <lineage>
        <taxon>Bacteria</taxon>
        <taxon>Bacillati</taxon>
        <taxon>Actinomycetota</taxon>
        <taxon>Actinomycetes</taxon>
        <taxon>Propionibacteriales</taxon>
        <taxon>Nocardioidaceae</taxon>
        <taxon>Nocardioides</taxon>
    </lineage>
</organism>
<comment type="similarity">
    <text evidence="5">Belongs to the zinc-containing alcohol dehydrogenase family.</text>
</comment>